<accession>A0A3G2S612</accession>
<keyword evidence="5" id="KW-0862">Zinc</keyword>
<evidence type="ECO:0000259" key="10">
    <source>
        <dbReference type="PROSITE" id="PS50089"/>
    </source>
</evidence>
<dbReference type="PANTHER" id="PTHR12683">
    <property type="entry name" value="CDK-ACTIVATING KINASE ASSEMBLY FACTOR MAT1"/>
    <property type="match status" value="1"/>
</dbReference>
<name>A0A3G2S612_MALR7</name>
<dbReference type="EMBL" id="CP033151">
    <property type="protein sequence ID" value="AYO43571.1"/>
    <property type="molecule type" value="Genomic_DNA"/>
</dbReference>
<dbReference type="PROSITE" id="PS00518">
    <property type="entry name" value="ZF_RING_1"/>
    <property type="match status" value="1"/>
</dbReference>
<feature type="domain" description="RING-type" evidence="10">
    <location>
        <begin position="39"/>
        <end position="82"/>
    </location>
</feature>
<evidence type="ECO:0000256" key="1">
    <source>
        <dbReference type="ARBA" id="ARBA00004123"/>
    </source>
</evidence>
<keyword evidence="4 9" id="KW-0863">Zinc-finger</keyword>
<dbReference type="FunFam" id="3.30.40.10:FF:000037">
    <property type="entry name" value="Cdk-activating kinase assembly factor MAT1, centre"/>
    <property type="match status" value="1"/>
</dbReference>
<dbReference type="OrthoDB" id="5963at2759"/>
<keyword evidence="12" id="KW-1185">Reference proteome</keyword>
<dbReference type="InterPro" id="IPR017907">
    <property type="entry name" value="Znf_RING_CS"/>
</dbReference>
<dbReference type="InterPro" id="IPR001841">
    <property type="entry name" value="Znf_RING"/>
</dbReference>
<dbReference type="PROSITE" id="PS50089">
    <property type="entry name" value="ZF_RING_2"/>
    <property type="match status" value="1"/>
</dbReference>
<reference evidence="11 12" key="1">
    <citation type="submission" date="2018-10" db="EMBL/GenBank/DDBJ databases">
        <title>Complete genome sequence of Malassezia restricta CBS 7877.</title>
        <authorList>
            <person name="Morand S.C."/>
            <person name="Bertignac M."/>
            <person name="Iltis A."/>
            <person name="Kolder I."/>
            <person name="Pirovano W."/>
            <person name="Jourdain R."/>
            <person name="Clavaud C."/>
        </authorList>
    </citation>
    <scope>NUCLEOTIDE SEQUENCE [LARGE SCALE GENOMIC DNA]</scope>
    <source>
        <strain evidence="11 12">CBS 7877</strain>
    </source>
</reference>
<evidence type="ECO:0000313" key="11">
    <source>
        <dbReference type="EMBL" id="AYO43571.1"/>
    </source>
</evidence>
<proteinExistence type="predicted"/>
<dbReference type="GO" id="GO:0006281">
    <property type="term" value="P:DNA repair"/>
    <property type="evidence" value="ECO:0007669"/>
    <property type="project" value="TreeGrafter"/>
</dbReference>
<dbReference type="SMART" id="SM00184">
    <property type="entry name" value="RING"/>
    <property type="match status" value="1"/>
</dbReference>
<evidence type="ECO:0000256" key="9">
    <source>
        <dbReference type="PROSITE-ProRule" id="PRU00175"/>
    </source>
</evidence>
<keyword evidence="3" id="KW-0479">Metal-binding</keyword>
<organism evidence="11 12">
    <name type="scientific">Malassezia restricta (strain ATCC 96810 / NBRC 103918 / CBS 7877)</name>
    <name type="common">Seborrheic dermatitis infection agent</name>
    <dbReference type="NCBI Taxonomy" id="425264"/>
    <lineage>
        <taxon>Eukaryota</taxon>
        <taxon>Fungi</taxon>
        <taxon>Dikarya</taxon>
        <taxon>Basidiomycota</taxon>
        <taxon>Ustilaginomycotina</taxon>
        <taxon>Malasseziomycetes</taxon>
        <taxon>Malasseziales</taxon>
        <taxon>Malasseziaceae</taxon>
        <taxon>Malassezia</taxon>
    </lineage>
</organism>
<evidence type="ECO:0000256" key="4">
    <source>
        <dbReference type="ARBA" id="ARBA00022771"/>
    </source>
</evidence>
<evidence type="ECO:0000256" key="2">
    <source>
        <dbReference type="ARBA" id="ARBA00022257"/>
    </source>
</evidence>
<dbReference type="Proteomes" id="UP000269793">
    <property type="component" value="Chromosome IV"/>
</dbReference>
<dbReference type="VEuPathDB" id="FungiDB:DNF11_2621"/>
<evidence type="ECO:0000256" key="7">
    <source>
        <dbReference type="ARBA" id="ARBA00029873"/>
    </source>
</evidence>
<protein>
    <recommendedName>
        <fullName evidence="2">RNA polymerase II transcription factor B subunit 3</fullName>
    </recommendedName>
    <alternativeName>
        <fullName evidence="8">RNA polymerase II transcription factor B 38 kDa subunit</fullName>
    </alternativeName>
    <alternativeName>
        <fullName evidence="7">RNA polymerase II transcription factor B p38 subunit</fullName>
    </alternativeName>
</protein>
<evidence type="ECO:0000256" key="5">
    <source>
        <dbReference type="ARBA" id="ARBA00022833"/>
    </source>
</evidence>
<dbReference type="GO" id="GO:0070985">
    <property type="term" value="C:transcription factor TFIIK complex"/>
    <property type="evidence" value="ECO:0007669"/>
    <property type="project" value="UniProtKB-ARBA"/>
</dbReference>
<evidence type="ECO:0000256" key="8">
    <source>
        <dbReference type="ARBA" id="ARBA00033277"/>
    </source>
</evidence>
<evidence type="ECO:0000313" key="12">
    <source>
        <dbReference type="Proteomes" id="UP000269793"/>
    </source>
</evidence>
<dbReference type="GO" id="GO:0006357">
    <property type="term" value="P:regulation of transcription by RNA polymerase II"/>
    <property type="evidence" value="ECO:0007669"/>
    <property type="project" value="TreeGrafter"/>
</dbReference>
<dbReference type="InterPro" id="IPR013083">
    <property type="entry name" value="Znf_RING/FYVE/PHD"/>
</dbReference>
<dbReference type="Gene3D" id="3.30.40.10">
    <property type="entry name" value="Zinc/RING finger domain, C3HC4 (zinc finger)"/>
    <property type="match status" value="1"/>
</dbReference>
<dbReference type="SUPFAM" id="SSF57850">
    <property type="entry name" value="RING/U-box"/>
    <property type="match status" value="1"/>
</dbReference>
<dbReference type="AlphaFoldDB" id="A0A3G2S612"/>
<dbReference type="STRING" id="425264.A0A3G2S612"/>
<dbReference type="Pfam" id="PF17121">
    <property type="entry name" value="zf-C3HC4_5"/>
    <property type="match status" value="1"/>
</dbReference>
<dbReference type="GO" id="GO:0008270">
    <property type="term" value="F:zinc ion binding"/>
    <property type="evidence" value="ECO:0007669"/>
    <property type="project" value="UniProtKB-KW"/>
</dbReference>
<comment type="subcellular location">
    <subcellularLocation>
        <location evidence="1">Nucleus</location>
    </subcellularLocation>
</comment>
<dbReference type="PANTHER" id="PTHR12683:SF13">
    <property type="entry name" value="CDK-ACTIVATING KINASE ASSEMBLY FACTOR MAT1"/>
    <property type="match status" value="1"/>
</dbReference>
<evidence type="ECO:0000256" key="6">
    <source>
        <dbReference type="ARBA" id="ARBA00023242"/>
    </source>
</evidence>
<gene>
    <name evidence="11" type="primary">TFB3</name>
    <name evidence="11" type="ORF">DNF11_2621</name>
</gene>
<sequence length="122" mass="13606">MVAKPRAQVPTTSLGRVGQAQVRDRSGRITEYASSDDQCPICKTDRYLSPRLRLLVSPCYHKMCESCIDRLFSLGPAACPVCGQIVRQQFGAQFRAGGYDWQHEVWQRGLASLCDGVSLRPM</sequence>
<evidence type="ECO:0000256" key="3">
    <source>
        <dbReference type="ARBA" id="ARBA00022723"/>
    </source>
</evidence>
<keyword evidence="6" id="KW-0539">Nucleus</keyword>